<dbReference type="AlphaFoldDB" id="A0A1Y5T0G9"/>
<accession>A0A1Y5T0G9</accession>
<dbReference type="EMBL" id="FWFV01000007">
    <property type="protein sequence ID" value="SLN53068.1"/>
    <property type="molecule type" value="Genomic_DNA"/>
</dbReference>
<proteinExistence type="predicted"/>
<organism evidence="1 2">
    <name type="scientific">Palleronia marisminoris</name>
    <dbReference type="NCBI Taxonomy" id="315423"/>
    <lineage>
        <taxon>Bacteria</taxon>
        <taxon>Pseudomonadati</taxon>
        <taxon>Pseudomonadota</taxon>
        <taxon>Alphaproteobacteria</taxon>
        <taxon>Rhodobacterales</taxon>
        <taxon>Roseobacteraceae</taxon>
        <taxon>Palleronia</taxon>
    </lineage>
</organism>
<name>A0A1Y5T0G9_9RHOB</name>
<dbReference type="OrthoDB" id="8081243at2"/>
<protein>
    <submittedName>
        <fullName evidence="1">Uncharacterized protein</fullName>
    </submittedName>
</protein>
<evidence type="ECO:0000313" key="1">
    <source>
        <dbReference type="EMBL" id="SLN53068.1"/>
    </source>
</evidence>
<dbReference type="RefSeq" id="WP_085854491.1">
    <property type="nucleotide sequence ID" value="NZ_FOPF01000007.1"/>
</dbReference>
<keyword evidence="2" id="KW-1185">Reference proteome</keyword>
<gene>
    <name evidence="1" type="ORF">PAM7066_02481</name>
</gene>
<evidence type="ECO:0000313" key="2">
    <source>
        <dbReference type="Proteomes" id="UP000193870"/>
    </source>
</evidence>
<reference evidence="1 2" key="1">
    <citation type="submission" date="2017-03" db="EMBL/GenBank/DDBJ databases">
        <authorList>
            <person name="Afonso C.L."/>
            <person name="Miller P.J."/>
            <person name="Scott M.A."/>
            <person name="Spackman E."/>
            <person name="Goraichik I."/>
            <person name="Dimitrov K.M."/>
            <person name="Suarez D.L."/>
            <person name="Swayne D.E."/>
        </authorList>
    </citation>
    <scope>NUCLEOTIDE SEQUENCE [LARGE SCALE GENOMIC DNA]</scope>
    <source>
        <strain evidence="1 2">CECT 7066</strain>
    </source>
</reference>
<sequence>MPPVYAPRPVRHLMMWRIGALRVKPYHIGHAVPTEARVSAARLEADRMAEAAATEGSSHDLGFAVVHEGEAGTWLLMDWWAHGDILCQRLSLDDGAGFRAVDDRPLTACVWELPVLMHERDAWVRHMMHAPASADRYLSDRLPEGVV</sequence>
<dbReference type="STRING" id="315423.SAMN04488020_1079"/>
<dbReference type="Proteomes" id="UP000193870">
    <property type="component" value="Unassembled WGS sequence"/>
</dbReference>